<dbReference type="SUPFAM" id="SSF55729">
    <property type="entry name" value="Acyl-CoA N-acyltransferases (Nat)"/>
    <property type="match status" value="1"/>
</dbReference>
<evidence type="ECO:0000259" key="3">
    <source>
        <dbReference type="PROSITE" id="PS51186"/>
    </source>
</evidence>
<dbReference type="EMBL" id="BMXO01000013">
    <property type="protein sequence ID" value="GGW63882.1"/>
    <property type="molecule type" value="Genomic_DNA"/>
</dbReference>
<dbReference type="RefSeq" id="WP_230478467.1">
    <property type="nucleotide sequence ID" value="NZ_BMXO01000013.1"/>
</dbReference>
<keyword evidence="2" id="KW-0012">Acyltransferase</keyword>
<evidence type="ECO:0000256" key="2">
    <source>
        <dbReference type="ARBA" id="ARBA00023315"/>
    </source>
</evidence>
<evidence type="ECO:0000313" key="4">
    <source>
        <dbReference type="EMBL" id="GGW63882.1"/>
    </source>
</evidence>
<organism evidence="4 5">
    <name type="scientific">Halomonas johnsoniae</name>
    <dbReference type="NCBI Taxonomy" id="502832"/>
    <lineage>
        <taxon>Bacteria</taxon>
        <taxon>Pseudomonadati</taxon>
        <taxon>Pseudomonadota</taxon>
        <taxon>Gammaproteobacteria</taxon>
        <taxon>Oceanospirillales</taxon>
        <taxon>Halomonadaceae</taxon>
        <taxon>Halomonas</taxon>
    </lineage>
</organism>
<evidence type="ECO:0000313" key="5">
    <source>
        <dbReference type="Proteomes" id="UP000647585"/>
    </source>
</evidence>
<dbReference type="CDD" id="cd04301">
    <property type="entry name" value="NAT_SF"/>
    <property type="match status" value="1"/>
</dbReference>
<keyword evidence="5" id="KW-1185">Reference proteome</keyword>
<gene>
    <name evidence="4" type="ORF">GCM10007158_25790</name>
</gene>
<dbReference type="PANTHER" id="PTHR43877">
    <property type="entry name" value="AMINOALKYLPHOSPHONATE N-ACETYLTRANSFERASE-RELATED-RELATED"/>
    <property type="match status" value="1"/>
</dbReference>
<dbReference type="InterPro" id="IPR000182">
    <property type="entry name" value="GNAT_dom"/>
</dbReference>
<sequence length="155" mass="17082">MMHIGIETLEAQDVVALLEEHLADMHATSPPESVHALDVTALKAANITFYSARQNGQLLGCAAIKALGEGQAELKSMRTTPAARQQGVGARLLTHVLEEARARDYHTVYLETGSMAFFEPARRLYARFGFEYCGPFGSYRLDPNSCFMRLCLTEG</sequence>
<dbReference type="PANTHER" id="PTHR43877:SF5">
    <property type="entry name" value="BLL8307 PROTEIN"/>
    <property type="match status" value="1"/>
</dbReference>
<accession>A0ABQ2WN67</accession>
<reference evidence="5" key="1">
    <citation type="journal article" date="2019" name="Int. J. Syst. Evol. Microbiol.">
        <title>The Global Catalogue of Microorganisms (GCM) 10K type strain sequencing project: providing services to taxonomists for standard genome sequencing and annotation.</title>
        <authorList>
            <consortium name="The Broad Institute Genomics Platform"/>
            <consortium name="The Broad Institute Genome Sequencing Center for Infectious Disease"/>
            <person name="Wu L."/>
            <person name="Ma J."/>
        </authorList>
    </citation>
    <scope>NUCLEOTIDE SEQUENCE [LARGE SCALE GENOMIC DNA]</scope>
    <source>
        <strain evidence="5">KCTC 22157</strain>
    </source>
</reference>
<proteinExistence type="predicted"/>
<keyword evidence="1" id="KW-0808">Transferase</keyword>
<dbReference type="InterPro" id="IPR016181">
    <property type="entry name" value="Acyl_CoA_acyltransferase"/>
</dbReference>
<dbReference type="Gene3D" id="3.40.630.30">
    <property type="match status" value="1"/>
</dbReference>
<feature type="domain" description="N-acetyltransferase" evidence="3">
    <location>
        <begin position="4"/>
        <end position="153"/>
    </location>
</feature>
<evidence type="ECO:0000256" key="1">
    <source>
        <dbReference type="ARBA" id="ARBA00022679"/>
    </source>
</evidence>
<dbReference type="Proteomes" id="UP000647585">
    <property type="component" value="Unassembled WGS sequence"/>
</dbReference>
<dbReference type="PROSITE" id="PS51186">
    <property type="entry name" value="GNAT"/>
    <property type="match status" value="1"/>
</dbReference>
<dbReference type="InterPro" id="IPR050832">
    <property type="entry name" value="Bact_Acetyltransf"/>
</dbReference>
<name>A0ABQ2WN67_9GAMM</name>
<protein>
    <submittedName>
        <fullName evidence="4">N-acetyltransferase</fullName>
    </submittedName>
</protein>
<comment type="caution">
    <text evidence="4">The sequence shown here is derived from an EMBL/GenBank/DDBJ whole genome shotgun (WGS) entry which is preliminary data.</text>
</comment>
<dbReference type="Pfam" id="PF00583">
    <property type="entry name" value="Acetyltransf_1"/>
    <property type="match status" value="1"/>
</dbReference>